<protein>
    <submittedName>
        <fullName evidence="1">Uncharacterized protein</fullName>
    </submittedName>
</protein>
<dbReference type="EMBL" id="HACA01000624">
    <property type="protein sequence ID" value="CDW17985.1"/>
    <property type="molecule type" value="Transcribed_RNA"/>
</dbReference>
<accession>A0A0K2SWU4</accession>
<feature type="non-terminal residue" evidence="1">
    <location>
        <position position="1"/>
    </location>
</feature>
<dbReference type="AlphaFoldDB" id="A0A0K2SWU4"/>
<proteinExistence type="predicted"/>
<evidence type="ECO:0000313" key="1">
    <source>
        <dbReference type="EMBL" id="CDW17985.1"/>
    </source>
</evidence>
<organism evidence="1">
    <name type="scientific">Lepeophtheirus salmonis</name>
    <name type="common">Salmon louse</name>
    <name type="synonym">Caligus salmonis</name>
    <dbReference type="NCBI Taxonomy" id="72036"/>
    <lineage>
        <taxon>Eukaryota</taxon>
        <taxon>Metazoa</taxon>
        <taxon>Ecdysozoa</taxon>
        <taxon>Arthropoda</taxon>
        <taxon>Crustacea</taxon>
        <taxon>Multicrustacea</taxon>
        <taxon>Hexanauplia</taxon>
        <taxon>Copepoda</taxon>
        <taxon>Siphonostomatoida</taxon>
        <taxon>Caligidae</taxon>
        <taxon>Lepeophtheirus</taxon>
    </lineage>
</organism>
<reference evidence="1" key="1">
    <citation type="submission" date="2014-05" db="EMBL/GenBank/DDBJ databases">
        <authorList>
            <person name="Chronopoulou M."/>
        </authorList>
    </citation>
    <scope>NUCLEOTIDE SEQUENCE</scope>
    <source>
        <tissue evidence="1">Whole organism</tissue>
    </source>
</reference>
<name>A0A0K2SWU4_LEPSM</name>
<sequence length="53" mass="6489">KNYYRLNTNYYSFDKYTRLFILPISKKYCTRQGHILGNSVNVISKVVNRKHFW</sequence>